<dbReference type="AlphaFoldDB" id="X0YZA8"/>
<sequence>MEADMGMTNMAMDQNNNRYAMDHTLLVKFYKA</sequence>
<comment type="caution">
    <text evidence="1">The sequence shown here is derived from an EMBL/GenBank/DDBJ whole genome shotgun (WGS) entry which is preliminary data.</text>
</comment>
<accession>X0YZA8</accession>
<name>X0YZA8_9ZZZZ</name>
<organism evidence="1">
    <name type="scientific">marine sediment metagenome</name>
    <dbReference type="NCBI Taxonomy" id="412755"/>
    <lineage>
        <taxon>unclassified sequences</taxon>
        <taxon>metagenomes</taxon>
        <taxon>ecological metagenomes</taxon>
    </lineage>
</organism>
<feature type="non-terminal residue" evidence="1">
    <location>
        <position position="32"/>
    </location>
</feature>
<proteinExistence type="predicted"/>
<dbReference type="EMBL" id="BARS01054806">
    <property type="protein sequence ID" value="GAG51797.1"/>
    <property type="molecule type" value="Genomic_DNA"/>
</dbReference>
<gene>
    <name evidence="1" type="ORF">S01H1_81057</name>
</gene>
<reference evidence="1" key="1">
    <citation type="journal article" date="2014" name="Front. Microbiol.">
        <title>High frequency of phylogenetically diverse reductive dehalogenase-homologous genes in deep subseafloor sedimentary metagenomes.</title>
        <authorList>
            <person name="Kawai M."/>
            <person name="Futagami T."/>
            <person name="Toyoda A."/>
            <person name="Takaki Y."/>
            <person name="Nishi S."/>
            <person name="Hori S."/>
            <person name="Arai W."/>
            <person name="Tsubouchi T."/>
            <person name="Morono Y."/>
            <person name="Uchiyama I."/>
            <person name="Ito T."/>
            <person name="Fujiyama A."/>
            <person name="Inagaki F."/>
            <person name="Takami H."/>
        </authorList>
    </citation>
    <scope>NUCLEOTIDE SEQUENCE</scope>
    <source>
        <strain evidence="1">Expedition CK06-06</strain>
    </source>
</reference>
<evidence type="ECO:0000313" key="1">
    <source>
        <dbReference type="EMBL" id="GAG51797.1"/>
    </source>
</evidence>
<protein>
    <submittedName>
        <fullName evidence="1">Uncharacterized protein</fullName>
    </submittedName>
</protein>